<feature type="transmembrane region" description="Helical" evidence="6">
    <location>
        <begin position="1108"/>
        <end position="1127"/>
    </location>
</feature>
<organism evidence="7 8">
    <name type="scientific">Oleoguttula mirabilis</name>
    <dbReference type="NCBI Taxonomy" id="1507867"/>
    <lineage>
        <taxon>Eukaryota</taxon>
        <taxon>Fungi</taxon>
        <taxon>Dikarya</taxon>
        <taxon>Ascomycota</taxon>
        <taxon>Pezizomycotina</taxon>
        <taxon>Dothideomycetes</taxon>
        <taxon>Dothideomycetidae</taxon>
        <taxon>Mycosphaerellales</taxon>
        <taxon>Teratosphaeriaceae</taxon>
        <taxon>Oleoguttula</taxon>
    </lineage>
</organism>
<feature type="compositionally biased region" description="Polar residues" evidence="5">
    <location>
        <begin position="343"/>
        <end position="354"/>
    </location>
</feature>
<evidence type="ECO:0000256" key="6">
    <source>
        <dbReference type="SAM" id="Phobius"/>
    </source>
</evidence>
<feature type="region of interest" description="Disordered" evidence="5">
    <location>
        <begin position="89"/>
        <end position="257"/>
    </location>
</feature>
<feature type="region of interest" description="Disordered" evidence="5">
    <location>
        <begin position="707"/>
        <end position="740"/>
    </location>
</feature>
<feature type="region of interest" description="Disordered" evidence="5">
    <location>
        <begin position="278"/>
        <end position="439"/>
    </location>
</feature>
<comment type="caution">
    <text evidence="7">The sequence shown here is derived from an EMBL/GenBank/DDBJ whole genome shotgun (WGS) entry which is preliminary data.</text>
</comment>
<dbReference type="GO" id="GO:0022857">
    <property type="term" value="F:transmembrane transporter activity"/>
    <property type="evidence" value="ECO:0007669"/>
    <property type="project" value="TreeGrafter"/>
</dbReference>
<feature type="transmembrane region" description="Helical" evidence="6">
    <location>
        <begin position="844"/>
        <end position="863"/>
    </location>
</feature>
<feature type="transmembrane region" description="Helical" evidence="6">
    <location>
        <begin position="1184"/>
        <end position="1204"/>
    </location>
</feature>
<feature type="transmembrane region" description="Helical" evidence="6">
    <location>
        <begin position="1247"/>
        <end position="1272"/>
    </location>
</feature>
<keyword evidence="2 6" id="KW-0812">Transmembrane</keyword>
<proteinExistence type="predicted"/>
<name>A0AAV9JA74_9PEZI</name>
<comment type="subcellular location">
    <subcellularLocation>
        <location evidence="1">Membrane</location>
        <topology evidence="1">Multi-pass membrane protein</topology>
    </subcellularLocation>
</comment>
<feature type="region of interest" description="Disordered" evidence="5">
    <location>
        <begin position="659"/>
        <end position="693"/>
    </location>
</feature>
<evidence type="ECO:0000256" key="3">
    <source>
        <dbReference type="ARBA" id="ARBA00022989"/>
    </source>
</evidence>
<feature type="compositionally biased region" description="Low complexity" evidence="5">
    <location>
        <begin position="401"/>
        <end position="429"/>
    </location>
</feature>
<evidence type="ECO:0000256" key="2">
    <source>
        <dbReference type="ARBA" id="ARBA00022692"/>
    </source>
</evidence>
<feature type="transmembrane region" description="Helical" evidence="6">
    <location>
        <begin position="988"/>
        <end position="1007"/>
    </location>
</feature>
<accession>A0AAV9JA74</accession>
<feature type="compositionally biased region" description="Polar residues" evidence="5">
    <location>
        <begin position="115"/>
        <end position="124"/>
    </location>
</feature>
<evidence type="ECO:0000256" key="4">
    <source>
        <dbReference type="ARBA" id="ARBA00023136"/>
    </source>
</evidence>
<gene>
    <name evidence="7" type="ORF">LTR36_007262</name>
</gene>
<feature type="compositionally biased region" description="Basic residues" evidence="5">
    <location>
        <begin position="683"/>
        <end position="693"/>
    </location>
</feature>
<feature type="transmembrane region" description="Helical" evidence="6">
    <location>
        <begin position="1076"/>
        <end position="1096"/>
    </location>
</feature>
<evidence type="ECO:0000256" key="1">
    <source>
        <dbReference type="ARBA" id="ARBA00004141"/>
    </source>
</evidence>
<dbReference type="Gene3D" id="1.20.1250.20">
    <property type="entry name" value="MFS general substrate transporter like domains"/>
    <property type="match status" value="1"/>
</dbReference>
<dbReference type="Proteomes" id="UP001324427">
    <property type="component" value="Unassembled WGS sequence"/>
</dbReference>
<keyword evidence="3 6" id="KW-1133">Transmembrane helix</keyword>
<feature type="transmembrane region" description="Helical" evidence="6">
    <location>
        <begin position="1158"/>
        <end position="1178"/>
    </location>
</feature>
<feature type="compositionally biased region" description="Basic and acidic residues" evidence="5">
    <location>
        <begin position="284"/>
        <end position="304"/>
    </location>
</feature>
<feature type="transmembrane region" description="Helical" evidence="6">
    <location>
        <begin position="1284"/>
        <end position="1304"/>
    </location>
</feature>
<feature type="transmembrane region" description="Helical" evidence="6">
    <location>
        <begin position="957"/>
        <end position="981"/>
    </location>
</feature>
<feature type="transmembrane region" description="Helical" evidence="6">
    <location>
        <begin position="802"/>
        <end position="823"/>
    </location>
</feature>
<feature type="transmembrane region" description="Helical" evidence="6">
    <location>
        <begin position="869"/>
        <end position="886"/>
    </location>
</feature>
<feature type="region of interest" description="Disordered" evidence="5">
    <location>
        <begin position="1"/>
        <end position="56"/>
    </location>
</feature>
<dbReference type="GO" id="GO:0005886">
    <property type="term" value="C:plasma membrane"/>
    <property type="evidence" value="ECO:0007669"/>
    <property type="project" value="TreeGrafter"/>
</dbReference>
<evidence type="ECO:0000256" key="5">
    <source>
        <dbReference type="SAM" id="MobiDB-lite"/>
    </source>
</evidence>
<evidence type="ECO:0000313" key="7">
    <source>
        <dbReference type="EMBL" id="KAK4541898.1"/>
    </source>
</evidence>
<feature type="compositionally biased region" description="Basic and acidic residues" evidence="5">
    <location>
        <begin position="671"/>
        <end position="682"/>
    </location>
</feature>
<dbReference type="SUPFAM" id="SSF103473">
    <property type="entry name" value="MFS general substrate transporter"/>
    <property type="match status" value="1"/>
</dbReference>
<evidence type="ECO:0000313" key="8">
    <source>
        <dbReference type="Proteomes" id="UP001324427"/>
    </source>
</evidence>
<sequence length="1374" mass="150060">MSHPTVAGQVPGLERTPSTHIPPLSRRTSSAASLTPRDTGLNQRVPSMQVGREPTTVIKRKKLPWLGDKLGKVPGAFESKESIALDTLPAAGPVPTAEPQTNVSQAKAAALEPSPLSQRVSAPSHSGDPSLRAIGSTPILRQQQKNRDVTRTVSLNSDSRPGVKPATSKQHAKRTLAAHKDKQAQVEDYTPSEYSTTMSSDADRTPPAAPPPPSKGTAAYQRQVQKAVARKHRDAASHEPHAQKATAQKQTGKGPFGVAQGWLQTQLDLPLDEIAPLSAKRQCKRSDSCDSCKATELDQPHDVSPRTSTLPRQATSVPRLPSQLPPPPPRNSLVDPVQPIKRTGTTVPKPTRNSIAAPLRSEPTPPKVAIGRKETLHPMPSHLMQSSTSSSTDVPPHLRITSTEVSSSSPEFSPRGTLKPLPALPPQAAVGTRGLRRETRDLNRAVTGLENLMEEALAAAKDAERSGRQDDVAHILDSAAAALRRASTAISPKRAVTDRGGMRQPLQLSPPESGESSESDSGDSMHRSGFSTPPGHSRDSSVETAPTLVTAQSSQQPLLAKRYTRDSAAPEAQRGVMDRVGSSGDDSITRTPPRLYQPASADSIVRDFAYARLLDAKARAAKSLSAAAGFGAAADFYNDHGESVVTQPGLRRSIPLDRIPGANKPLPEPPGESHKPAHDIFSRKRRHEGRQARRYTRSELRELEHVSTNAVPTSRGVPDDGVAPENVPRRRKKNGHAPHISDFFESSYYHQPTPAADAARKSSSVTDTRKHISLREGQDFSLGRYHRRQPIAREWNTVRKRITATIACFNTVFIGLIAGIYAGEVPAMQYQIADVHHKVILGNVLLFAGLGLTTLIFWPLPLLHGRKPYTLMAFALMLPLQFPQALSVSSYRDPNNPLFRCGLLIPRVFTGMALGFANINQLPTLLDLFGSSLMSERPHQEIVVNDDVRRQGGGVGIWLGIWSFCFVASLSIGFCIGACIISTLDPAWGFYIVVILLAFFLLVNVIAPETRRAPYRRSIAHFFEEEDGNQKLKRRVARGEVMLHISNDGPKWWFQEVWAGLILTTRMILQPGFFVLMVYIAWIYAQVTLVILLLGALLSRDYNWRPQYVGAASLSLAIGAFFAIPLAKASIFSRARFTPQRTDSMTMRAPRLTWSSHLMRRCIFTLLLPFAGLAYTLSAHGPSLSWTAPAIFCGLVGFLSNLAIAECVGLIMDTFDTCDLQPGVNQKHRLQSMAETTRRRRTNYSSFPRVCAGFFAAQSLGFFLAAAATGVSGDVTRALGAQEAVAVVAGILLVITLLFMLAMWRWKQVQVIPNGVFGTTKKGSISWRPGADDPEWKPVVIGNPSGKMRRVNLLEMGSLTRWTEIRKLNKLVRK</sequence>
<keyword evidence="8" id="KW-1185">Reference proteome</keyword>
<dbReference type="PANTHER" id="PTHR23502">
    <property type="entry name" value="MAJOR FACILITATOR SUPERFAMILY"/>
    <property type="match status" value="1"/>
</dbReference>
<keyword evidence="4 6" id="KW-0472">Membrane</keyword>
<protein>
    <submittedName>
        <fullName evidence="7">Uncharacterized protein</fullName>
    </submittedName>
</protein>
<dbReference type="PANTHER" id="PTHR23502:SF76">
    <property type="entry name" value="POLYAMINE TRANSPORT PROTEIN"/>
    <property type="match status" value="1"/>
</dbReference>
<dbReference type="InterPro" id="IPR036259">
    <property type="entry name" value="MFS_trans_sf"/>
</dbReference>
<feature type="region of interest" description="Disordered" evidence="5">
    <location>
        <begin position="484"/>
        <end position="595"/>
    </location>
</feature>
<feature type="compositionally biased region" description="Polar residues" evidence="5">
    <location>
        <begin position="305"/>
        <end position="315"/>
    </location>
</feature>
<dbReference type="EMBL" id="JAVFHQ010000047">
    <property type="protein sequence ID" value="KAK4541898.1"/>
    <property type="molecule type" value="Genomic_DNA"/>
</dbReference>
<reference evidence="7 8" key="1">
    <citation type="submission" date="2021-11" db="EMBL/GenBank/DDBJ databases">
        <title>Black yeast isolated from Biological Soil Crust.</title>
        <authorList>
            <person name="Kurbessoian T."/>
        </authorList>
    </citation>
    <scope>NUCLEOTIDE SEQUENCE [LARGE SCALE GENOMIC DNA]</scope>
    <source>
        <strain evidence="7 8">CCFEE 5522</strain>
    </source>
</reference>
<feature type="compositionally biased region" description="Polar residues" evidence="5">
    <location>
        <begin position="542"/>
        <end position="557"/>
    </location>
</feature>